<evidence type="ECO:0000313" key="3">
    <source>
        <dbReference type="Proteomes" id="UP000321595"/>
    </source>
</evidence>
<feature type="domain" description="Pyrrolo-quinoline quinone repeat" evidence="1">
    <location>
        <begin position="547"/>
        <end position="650"/>
    </location>
</feature>
<dbReference type="KEGG" id="bbae:FRD01_20955"/>
<dbReference type="AlphaFoldDB" id="A0A5B8XWV5"/>
<organism evidence="2 3">
    <name type="scientific">Microvenator marinus</name>
    <dbReference type="NCBI Taxonomy" id="2600177"/>
    <lineage>
        <taxon>Bacteria</taxon>
        <taxon>Deltaproteobacteria</taxon>
        <taxon>Bradymonadales</taxon>
        <taxon>Microvenatoraceae</taxon>
        <taxon>Microvenator</taxon>
    </lineage>
</organism>
<dbReference type="InterPro" id="IPR011047">
    <property type="entry name" value="Quinoprotein_ADH-like_sf"/>
</dbReference>
<dbReference type="RefSeq" id="WP_146962894.1">
    <property type="nucleotide sequence ID" value="NZ_CP042467.1"/>
</dbReference>
<gene>
    <name evidence="2" type="ORF">FRD01_20955</name>
</gene>
<keyword evidence="3" id="KW-1185">Reference proteome</keyword>
<dbReference type="InterPro" id="IPR015943">
    <property type="entry name" value="WD40/YVTN_repeat-like_dom_sf"/>
</dbReference>
<dbReference type="EMBL" id="CP042467">
    <property type="protein sequence ID" value="QED29661.1"/>
    <property type="molecule type" value="Genomic_DNA"/>
</dbReference>
<dbReference type="Pfam" id="PF13360">
    <property type="entry name" value="PQQ_2"/>
    <property type="match status" value="2"/>
</dbReference>
<proteinExistence type="predicted"/>
<reference evidence="2 3" key="1">
    <citation type="submission" date="2019-08" db="EMBL/GenBank/DDBJ databases">
        <authorList>
            <person name="Liang Q."/>
        </authorList>
    </citation>
    <scope>NUCLEOTIDE SEQUENCE [LARGE SCALE GENOMIC DNA]</scope>
    <source>
        <strain evidence="2 3">V1718</strain>
    </source>
</reference>
<evidence type="ECO:0000259" key="1">
    <source>
        <dbReference type="Pfam" id="PF13360"/>
    </source>
</evidence>
<evidence type="ECO:0000313" key="2">
    <source>
        <dbReference type="EMBL" id="QED29661.1"/>
    </source>
</evidence>
<dbReference type="OrthoDB" id="256225at2"/>
<sequence length="788" mass="87924">MNALQIVIGQRWQEDVRYLYDIRLARPSGASLNPTEFRDVIDLVVDGRNITAHIDEESVFGLISELVRATEELLEDGEKVLVEFPTSPYELVLVPNLDSVLISLYSVDHEHRVYAHNARVGLSYWVQGVTRAAEHVLAELLSIDDRFATNALIRAMGRNVAWLNRQKLAAFEEQAWDSFEISGGTSTPSGLSLHYELMLDSDLQSYRGSIPFDLHALLVKGHIAVEWQEKMSLLSSSYPLLSVMAIAVRVRELLSLVEAGTQRFVCARDSEHLNLEIRAERQWTLSCEGGLDAEVRPNECLETLISVVEMILRDLRESNSKLALNQRFNDLVEEASELRSWFSELSASNTYFETPEEFLRDNAQVRPERKTDEMPTFTWPFESVKALYPREKWRLDGETIQFKGIELVGDKLLIPTSEALEARYVSSGALAWELLECGDSDLVSYSFAADTLVAATQEGTLWLIEPEDGHVRCAVECEPREATSLLLDAASYSDWDRVVIAEMNGAICGVSKTTGRAQWSHDSSHGYMVGVAFDGPLVTTLSSPGFLQAFHPLSGDRLWRVRLGGVADLGPYLHEGRIYALTHDPLTHGLSVHSVYPFTGRTHWMLRVEGALVGPPDFIGNMMIMPIESHGRIQLFGVDLEARTPSVSWSLDLLTAGLDRPTRVVSVEVDGHLCGVVKTDRGELTCFRLQDGEVVWRERVEVESGLLFRNIDMLVVRDSLLTKGDRLEIRALSDGSLLHTIDELSGALDFIMAVDNLDILVGSIGSEENSDELICLALSHFLALVPAD</sequence>
<dbReference type="SUPFAM" id="SSF50998">
    <property type="entry name" value="Quinoprotein alcohol dehydrogenase-like"/>
    <property type="match status" value="1"/>
</dbReference>
<accession>A0A5B8XWV5</accession>
<dbReference type="Proteomes" id="UP000321595">
    <property type="component" value="Chromosome"/>
</dbReference>
<dbReference type="Gene3D" id="2.130.10.10">
    <property type="entry name" value="YVTN repeat-like/Quinoprotein amine dehydrogenase"/>
    <property type="match status" value="1"/>
</dbReference>
<dbReference type="InterPro" id="IPR002372">
    <property type="entry name" value="PQQ_rpt_dom"/>
</dbReference>
<feature type="domain" description="Pyrrolo-quinoline quinone repeat" evidence="1">
    <location>
        <begin position="427"/>
        <end position="528"/>
    </location>
</feature>
<name>A0A5B8XWV5_9DELT</name>
<protein>
    <submittedName>
        <fullName evidence="2">PQQ-binding-like beta-propeller repeat protein</fullName>
    </submittedName>
</protein>